<dbReference type="GO" id="GO:1903805">
    <property type="term" value="P:L-valine import across plasma membrane"/>
    <property type="evidence" value="ECO:0007669"/>
    <property type="project" value="TreeGrafter"/>
</dbReference>
<dbReference type="InterPro" id="IPR003439">
    <property type="entry name" value="ABC_transporter-like_ATP-bd"/>
</dbReference>
<dbReference type="PROSITE" id="PS50893">
    <property type="entry name" value="ABC_TRANSPORTER_2"/>
    <property type="match status" value="1"/>
</dbReference>
<evidence type="ECO:0000256" key="2">
    <source>
        <dbReference type="ARBA" id="ARBA00022741"/>
    </source>
</evidence>
<dbReference type="FunFam" id="3.40.50.300:FF:000421">
    <property type="entry name" value="Branched-chain amino acid ABC transporter ATP-binding protein"/>
    <property type="match status" value="1"/>
</dbReference>
<dbReference type="InterPro" id="IPR027417">
    <property type="entry name" value="P-loop_NTPase"/>
</dbReference>
<dbReference type="Pfam" id="PF00005">
    <property type="entry name" value="ABC_tran"/>
    <property type="match status" value="1"/>
</dbReference>
<dbReference type="PROSITE" id="PS00211">
    <property type="entry name" value="ABC_TRANSPORTER_1"/>
    <property type="match status" value="1"/>
</dbReference>
<dbReference type="CDD" id="cd03219">
    <property type="entry name" value="ABC_Mj1267_LivG_branched"/>
    <property type="match status" value="1"/>
</dbReference>
<dbReference type="PANTHER" id="PTHR45772">
    <property type="entry name" value="CONSERVED COMPONENT OF ABC TRANSPORTER FOR NATURAL AMINO ACIDS-RELATED"/>
    <property type="match status" value="1"/>
</dbReference>
<dbReference type="GO" id="GO:1903806">
    <property type="term" value="P:L-isoleucine import across plasma membrane"/>
    <property type="evidence" value="ECO:0007669"/>
    <property type="project" value="TreeGrafter"/>
</dbReference>
<dbReference type="Proteomes" id="UP000503483">
    <property type="component" value="Chromosome"/>
</dbReference>
<dbReference type="PANTHER" id="PTHR45772:SF7">
    <property type="entry name" value="AMINO ACID ABC TRANSPORTER ATP-BINDING PROTEIN"/>
    <property type="match status" value="1"/>
</dbReference>
<keyword evidence="1" id="KW-0813">Transport</keyword>
<keyword evidence="2" id="KW-0547">Nucleotide-binding</keyword>
<evidence type="ECO:0000313" key="6">
    <source>
        <dbReference type="Proteomes" id="UP000503483"/>
    </source>
</evidence>
<gene>
    <name evidence="5" type="primary">livG2</name>
    <name evidence="5" type="ORF">AACT_2631</name>
</gene>
<sequence>MKYVLEIENVSKFFHGLVAIDDLTIKVKPGQIYGIIGPNGAGKTTLFNCVTGIYTPEKGTIKYKGENITGMEPHKIAQRGVLRTFQNIRLFKEMSVAENIIAGTHTKSKQKWYHSIIHTPFYKKDELKQWKKVEELMEFFGLSKYADTPAGDLSYGNQRKIEMARALAAEPELLILDEPAAGLNENETIELTNIILKIKEMGLGIMMIEHDMEMVMKLTDYITVINFGKEISQGEPDFVQNDPRVIEAYIGTDDEEDEENGK</sequence>
<dbReference type="EMBL" id="CP042652">
    <property type="protein sequence ID" value="QKE29703.1"/>
    <property type="molecule type" value="Genomic_DNA"/>
</dbReference>
<dbReference type="GO" id="GO:0015192">
    <property type="term" value="F:L-phenylalanine transmembrane transporter activity"/>
    <property type="evidence" value="ECO:0007669"/>
    <property type="project" value="TreeGrafter"/>
</dbReference>
<keyword evidence="6" id="KW-1185">Reference proteome</keyword>
<dbReference type="AlphaFoldDB" id="A0A6M8EDT8"/>
<evidence type="ECO:0000256" key="3">
    <source>
        <dbReference type="ARBA" id="ARBA00022840"/>
    </source>
</evidence>
<dbReference type="GO" id="GO:0042941">
    <property type="term" value="P:D-alanine transmembrane transport"/>
    <property type="evidence" value="ECO:0007669"/>
    <property type="project" value="TreeGrafter"/>
</dbReference>
<dbReference type="InterPro" id="IPR051120">
    <property type="entry name" value="ABC_AA/LPS_Transport"/>
</dbReference>
<evidence type="ECO:0000313" key="5">
    <source>
        <dbReference type="EMBL" id="QKE29703.1"/>
    </source>
</evidence>
<dbReference type="Pfam" id="PF12399">
    <property type="entry name" value="BCA_ABC_TP_C"/>
    <property type="match status" value="1"/>
</dbReference>
<dbReference type="Gene3D" id="3.40.50.300">
    <property type="entry name" value="P-loop containing nucleotide triphosphate hydrolases"/>
    <property type="match status" value="1"/>
</dbReference>
<dbReference type="GO" id="GO:0015188">
    <property type="term" value="F:L-isoleucine transmembrane transporter activity"/>
    <property type="evidence" value="ECO:0007669"/>
    <property type="project" value="TreeGrafter"/>
</dbReference>
<dbReference type="GO" id="GO:0005304">
    <property type="term" value="F:L-valine transmembrane transporter activity"/>
    <property type="evidence" value="ECO:0007669"/>
    <property type="project" value="TreeGrafter"/>
</dbReference>
<dbReference type="RefSeq" id="WP_172127687.1">
    <property type="nucleotide sequence ID" value="NZ_CP042652.1"/>
</dbReference>
<feature type="domain" description="ABC transporter" evidence="4">
    <location>
        <begin position="5"/>
        <end position="252"/>
    </location>
</feature>
<keyword evidence="3 5" id="KW-0067">ATP-binding</keyword>
<name>A0A6M8EDT8_9BACT</name>
<dbReference type="InterPro" id="IPR017871">
    <property type="entry name" value="ABC_transporter-like_CS"/>
</dbReference>
<dbReference type="GO" id="GO:0016887">
    <property type="term" value="F:ATP hydrolysis activity"/>
    <property type="evidence" value="ECO:0007669"/>
    <property type="project" value="InterPro"/>
</dbReference>
<dbReference type="KEGG" id="paco:AACT_2631"/>
<accession>A0A6M8EDT8</accession>
<dbReference type="GO" id="GO:0005524">
    <property type="term" value="F:ATP binding"/>
    <property type="evidence" value="ECO:0007669"/>
    <property type="project" value="UniProtKB-KW"/>
</dbReference>
<evidence type="ECO:0000256" key="1">
    <source>
        <dbReference type="ARBA" id="ARBA00022448"/>
    </source>
</evidence>
<evidence type="ECO:0000259" key="4">
    <source>
        <dbReference type="PROSITE" id="PS50893"/>
    </source>
</evidence>
<proteinExistence type="predicted"/>
<dbReference type="InterPro" id="IPR032823">
    <property type="entry name" value="BCA_ABC_TP_C"/>
</dbReference>
<dbReference type="SMART" id="SM00382">
    <property type="entry name" value="AAA"/>
    <property type="match status" value="1"/>
</dbReference>
<dbReference type="GO" id="GO:0015808">
    <property type="term" value="P:L-alanine transport"/>
    <property type="evidence" value="ECO:0007669"/>
    <property type="project" value="TreeGrafter"/>
</dbReference>
<organism evidence="5 6">
    <name type="scientific">Arcobacter acticola</name>
    <dbReference type="NCBI Taxonomy" id="1849015"/>
    <lineage>
        <taxon>Bacteria</taxon>
        <taxon>Pseudomonadati</taxon>
        <taxon>Campylobacterota</taxon>
        <taxon>Epsilonproteobacteria</taxon>
        <taxon>Campylobacterales</taxon>
        <taxon>Arcobacteraceae</taxon>
        <taxon>Arcobacter</taxon>
    </lineage>
</organism>
<dbReference type="SUPFAM" id="SSF52540">
    <property type="entry name" value="P-loop containing nucleoside triphosphate hydrolases"/>
    <property type="match status" value="1"/>
</dbReference>
<protein>
    <submittedName>
        <fullName evidence="5">High-affinity branched-chain amino acid ABC transporter, ATP-binding protein</fullName>
    </submittedName>
</protein>
<reference evidence="5 6" key="1">
    <citation type="submission" date="2019-08" db="EMBL/GenBank/DDBJ databases">
        <title>Complete genome sequence of Arcobacter acticola.</title>
        <authorList>
            <person name="Miller W."/>
        </authorList>
    </citation>
    <scope>NUCLEOTIDE SEQUENCE [LARGE SCALE GENOMIC DNA]</scope>
    <source>
        <strain evidence="5 6">KCTC 52212</strain>
    </source>
</reference>
<dbReference type="InterPro" id="IPR003593">
    <property type="entry name" value="AAA+_ATPase"/>
</dbReference>
<dbReference type="GO" id="GO:0005886">
    <property type="term" value="C:plasma membrane"/>
    <property type="evidence" value="ECO:0007669"/>
    <property type="project" value="TreeGrafter"/>
</dbReference>